<dbReference type="PRINTS" id="PR00700">
    <property type="entry name" value="PRTYPHPHTASE"/>
</dbReference>
<dbReference type="InterPro" id="IPR013783">
    <property type="entry name" value="Ig-like_fold"/>
</dbReference>
<evidence type="ECO:0000256" key="11">
    <source>
        <dbReference type="ARBA" id="ARBA00051722"/>
    </source>
</evidence>
<evidence type="ECO:0000313" key="20">
    <source>
        <dbReference type="Proteomes" id="UP000192578"/>
    </source>
</evidence>
<keyword evidence="10" id="KW-0325">Glycoprotein</keyword>
<dbReference type="PROSITE" id="PS50835">
    <property type="entry name" value="IG_LIKE"/>
    <property type="match status" value="1"/>
</dbReference>
<feature type="domain" description="Fibronectin type-III" evidence="18">
    <location>
        <begin position="266"/>
        <end position="361"/>
    </location>
</feature>
<dbReference type="CDD" id="cd00096">
    <property type="entry name" value="Ig"/>
    <property type="match status" value="1"/>
</dbReference>
<comment type="catalytic activity">
    <reaction evidence="11">
        <text>O-phospho-L-tyrosyl-[protein] + H2O = L-tyrosyl-[protein] + phosphate</text>
        <dbReference type="Rhea" id="RHEA:10684"/>
        <dbReference type="Rhea" id="RHEA-COMP:10136"/>
        <dbReference type="Rhea" id="RHEA-COMP:20101"/>
        <dbReference type="ChEBI" id="CHEBI:15377"/>
        <dbReference type="ChEBI" id="CHEBI:43474"/>
        <dbReference type="ChEBI" id="CHEBI:46858"/>
        <dbReference type="ChEBI" id="CHEBI:61978"/>
        <dbReference type="EC" id="3.1.3.48"/>
    </reaction>
</comment>
<dbReference type="CDD" id="cd00063">
    <property type="entry name" value="FN3"/>
    <property type="match status" value="4"/>
</dbReference>
<dbReference type="PANTHER" id="PTHR46957">
    <property type="entry name" value="CYTOKINE RECEPTOR"/>
    <property type="match status" value="1"/>
</dbReference>
<keyword evidence="7" id="KW-0904">Protein phosphatase</keyword>
<name>A0A1W0WW41_HYPEX</name>
<evidence type="ECO:0000259" key="17">
    <source>
        <dbReference type="PROSITE" id="PS50835"/>
    </source>
</evidence>
<evidence type="ECO:0000256" key="8">
    <source>
        <dbReference type="ARBA" id="ARBA00022989"/>
    </source>
</evidence>
<dbReference type="GO" id="GO:0004725">
    <property type="term" value="F:protein tyrosine phosphatase activity"/>
    <property type="evidence" value="ECO:0007669"/>
    <property type="project" value="UniProtKB-EC"/>
</dbReference>
<dbReference type="SMART" id="SM00404">
    <property type="entry name" value="PTPc_motif"/>
    <property type="match status" value="2"/>
</dbReference>
<dbReference type="InterPro" id="IPR036116">
    <property type="entry name" value="FN3_sf"/>
</dbReference>
<dbReference type="OrthoDB" id="6022401at2759"/>
<evidence type="ECO:0000256" key="3">
    <source>
        <dbReference type="ARBA" id="ARBA00022692"/>
    </source>
</evidence>
<dbReference type="CDD" id="cd00047">
    <property type="entry name" value="PTPc"/>
    <property type="match status" value="1"/>
</dbReference>
<feature type="signal peptide" evidence="14">
    <location>
        <begin position="1"/>
        <end position="22"/>
    </location>
</feature>
<accession>A0A1W0WW41</accession>
<keyword evidence="5" id="KW-0677">Repeat</keyword>
<evidence type="ECO:0000256" key="14">
    <source>
        <dbReference type="SAM" id="SignalP"/>
    </source>
</evidence>
<dbReference type="GO" id="GO:0016020">
    <property type="term" value="C:membrane"/>
    <property type="evidence" value="ECO:0007669"/>
    <property type="project" value="UniProtKB-SubCell"/>
</dbReference>
<evidence type="ECO:0000259" key="18">
    <source>
        <dbReference type="PROSITE" id="PS50853"/>
    </source>
</evidence>
<dbReference type="InterPro" id="IPR029021">
    <property type="entry name" value="Prot-tyrosine_phosphatase-like"/>
</dbReference>
<feature type="region of interest" description="Disordered" evidence="12">
    <location>
        <begin position="187"/>
        <end position="218"/>
    </location>
</feature>
<dbReference type="PANTHER" id="PTHR46957:SF3">
    <property type="entry name" value="CYTOKINE RECEPTOR"/>
    <property type="match status" value="1"/>
</dbReference>
<dbReference type="PROSITE" id="PS00383">
    <property type="entry name" value="TYR_PHOSPHATASE_1"/>
    <property type="match status" value="1"/>
</dbReference>
<evidence type="ECO:0000256" key="12">
    <source>
        <dbReference type="SAM" id="MobiDB-lite"/>
    </source>
</evidence>
<dbReference type="InterPro" id="IPR000242">
    <property type="entry name" value="PTP_cat"/>
</dbReference>
<evidence type="ECO:0000256" key="2">
    <source>
        <dbReference type="ARBA" id="ARBA00013064"/>
    </source>
</evidence>
<dbReference type="InterPro" id="IPR007110">
    <property type="entry name" value="Ig-like_dom"/>
</dbReference>
<evidence type="ECO:0000256" key="10">
    <source>
        <dbReference type="ARBA" id="ARBA00023180"/>
    </source>
</evidence>
<dbReference type="Pfam" id="PF00041">
    <property type="entry name" value="fn3"/>
    <property type="match status" value="4"/>
</dbReference>
<dbReference type="SMART" id="SM00194">
    <property type="entry name" value="PTPc"/>
    <property type="match status" value="2"/>
</dbReference>
<proteinExistence type="predicted"/>
<evidence type="ECO:0000256" key="4">
    <source>
        <dbReference type="ARBA" id="ARBA00022729"/>
    </source>
</evidence>
<evidence type="ECO:0000256" key="1">
    <source>
        <dbReference type="ARBA" id="ARBA00004167"/>
    </source>
</evidence>
<evidence type="ECO:0000259" key="16">
    <source>
        <dbReference type="PROSITE" id="PS50056"/>
    </source>
</evidence>
<dbReference type="Gene3D" id="3.90.190.10">
    <property type="entry name" value="Protein tyrosine phosphatase superfamily"/>
    <property type="match status" value="2"/>
</dbReference>
<comment type="subcellular location">
    <subcellularLocation>
        <location evidence="1">Membrane</location>
        <topology evidence="1">Single-pass membrane protein</topology>
    </subcellularLocation>
</comment>
<dbReference type="InterPro" id="IPR000387">
    <property type="entry name" value="Tyr_Pase_dom"/>
</dbReference>
<feature type="domain" description="Tyrosine-protein phosphatase" evidence="15">
    <location>
        <begin position="1044"/>
        <end position="1331"/>
    </location>
</feature>
<dbReference type="SUPFAM" id="SSF52799">
    <property type="entry name" value="(Phosphotyrosine protein) phosphatases II"/>
    <property type="match status" value="2"/>
</dbReference>
<dbReference type="SUPFAM" id="SSF49265">
    <property type="entry name" value="Fibronectin type III"/>
    <property type="match status" value="2"/>
</dbReference>
<evidence type="ECO:0000256" key="13">
    <source>
        <dbReference type="SAM" id="Phobius"/>
    </source>
</evidence>
<dbReference type="InterPro" id="IPR036179">
    <property type="entry name" value="Ig-like_dom_sf"/>
</dbReference>
<dbReference type="EC" id="3.1.3.48" evidence="2"/>
<keyword evidence="3 13" id="KW-0812">Transmembrane</keyword>
<feature type="domain" description="Tyrosine-protein phosphatase" evidence="15">
    <location>
        <begin position="713"/>
        <end position="1016"/>
    </location>
</feature>
<evidence type="ECO:0000256" key="5">
    <source>
        <dbReference type="ARBA" id="ARBA00022737"/>
    </source>
</evidence>
<dbReference type="FunFam" id="2.60.40.10:FF:000028">
    <property type="entry name" value="Neuronal cell adhesion molecule"/>
    <property type="match status" value="1"/>
</dbReference>
<dbReference type="Proteomes" id="UP000192578">
    <property type="component" value="Unassembled WGS sequence"/>
</dbReference>
<dbReference type="PROSITE" id="PS50056">
    <property type="entry name" value="TYR_PHOSPHATASE_2"/>
    <property type="match status" value="1"/>
</dbReference>
<keyword evidence="9 13" id="KW-0472">Membrane</keyword>
<keyword evidence="8 13" id="KW-1133">Transmembrane helix</keyword>
<evidence type="ECO:0000313" key="19">
    <source>
        <dbReference type="EMBL" id="OQV19422.1"/>
    </source>
</evidence>
<dbReference type="InterPro" id="IPR016130">
    <property type="entry name" value="Tyr_Pase_AS"/>
</dbReference>
<dbReference type="SUPFAM" id="SSF48726">
    <property type="entry name" value="Immunoglobulin"/>
    <property type="match status" value="1"/>
</dbReference>
<dbReference type="PROSITE" id="PS50853">
    <property type="entry name" value="FN3"/>
    <property type="match status" value="3"/>
</dbReference>
<feature type="domain" description="Fibronectin type-III" evidence="18">
    <location>
        <begin position="364"/>
        <end position="479"/>
    </location>
</feature>
<keyword evidence="20" id="KW-1185">Reference proteome</keyword>
<feature type="domain" description="Tyrosine specific protein phosphatases" evidence="16">
    <location>
        <begin position="935"/>
        <end position="1007"/>
    </location>
</feature>
<feature type="chain" id="PRO_5012325514" description="protein-tyrosine-phosphatase" evidence="14">
    <location>
        <begin position="23"/>
        <end position="1376"/>
    </location>
</feature>
<evidence type="ECO:0000256" key="9">
    <source>
        <dbReference type="ARBA" id="ARBA00023136"/>
    </source>
</evidence>
<dbReference type="InterPro" id="IPR050713">
    <property type="entry name" value="RTP_Phos/Ushers"/>
</dbReference>
<dbReference type="EMBL" id="MTYJ01000039">
    <property type="protein sequence ID" value="OQV19422.1"/>
    <property type="molecule type" value="Genomic_DNA"/>
</dbReference>
<evidence type="ECO:0000256" key="6">
    <source>
        <dbReference type="ARBA" id="ARBA00022801"/>
    </source>
</evidence>
<dbReference type="PROSITE" id="PS50055">
    <property type="entry name" value="TYR_PHOSPHATASE_PTP"/>
    <property type="match status" value="2"/>
</dbReference>
<dbReference type="InterPro" id="IPR003595">
    <property type="entry name" value="Tyr_Pase_cat"/>
</dbReference>
<keyword evidence="4 14" id="KW-0732">Signal</keyword>
<feature type="compositionally biased region" description="Basic and acidic residues" evidence="12">
    <location>
        <begin position="200"/>
        <end position="209"/>
    </location>
</feature>
<feature type="domain" description="Fibronectin type-III" evidence="18">
    <location>
        <begin position="141"/>
        <end position="263"/>
    </location>
</feature>
<keyword evidence="6" id="KW-0378">Hydrolase</keyword>
<dbReference type="Gene3D" id="2.60.40.10">
    <property type="entry name" value="Immunoglobulins"/>
    <property type="match status" value="5"/>
</dbReference>
<dbReference type="Pfam" id="PF00102">
    <property type="entry name" value="Y_phosphatase"/>
    <property type="match status" value="2"/>
</dbReference>
<feature type="domain" description="Ig-like" evidence="17">
    <location>
        <begin position="26"/>
        <end position="127"/>
    </location>
</feature>
<evidence type="ECO:0000259" key="15">
    <source>
        <dbReference type="PROSITE" id="PS50055"/>
    </source>
</evidence>
<feature type="transmembrane region" description="Helical" evidence="13">
    <location>
        <begin position="633"/>
        <end position="656"/>
    </location>
</feature>
<gene>
    <name evidence="19" type="ORF">BV898_06536</name>
</gene>
<reference evidence="20" key="1">
    <citation type="submission" date="2017-01" db="EMBL/GenBank/DDBJ databases">
        <title>Comparative genomics of anhydrobiosis in the tardigrade Hypsibius dujardini.</title>
        <authorList>
            <person name="Yoshida Y."/>
            <person name="Koutsovoulos G."/>
            <person name="Laetsch D."/>
            <person name="Stevens L."/>
            <person name="Kumar S."/>
            <person name="Horikawa D."/>
            <person name="Ishino K."/>
            <person name="Komine S."/>
            <person name="Tomita M."/>
            <person name="Blaxter M."/>
            <person name="Arakawa K."/>
        </authorList>
    </citation>
    <scope>NUCLEOTIDE SEQUENCE [LARGE SCALE GENOMIC DNA]</scope>
    <source>
        <strain evidence="20">Z151</strain>
    </source>
</reference>
<comment type="caution">
    <text evidence="19">The sequence shown here is derived from an EMBL/GenBank/DDBJ whole genome shotgun (WGS) entry which is preliminary data.</text>
</comment>
<protein>
    <recommendedName>
        <fullName evidence="2">protein-tyrosine-phosphatase</fullName>
        <ecNumber evidence="2">3.1.3.48</ecNumber>
    </recommendedName>
</protein>
<organism evidence="19 20">
    <name type="scientific">Hypsibius exemplaris</name>
    <name type="common">Freshwater tardigrade</name>
    <dbReference type="NCBI Taxonomy" id="2072580"/>
    <lineage>
        <taxon>Eukaryota</taxon>
        <taxon>Metazoa</taxon>
        <taxon>Ecdysozoa</taxon>
        <taxon>Tardigrada</taxon>
        <taxon>Eutardigrada</taxon>
        <taxon>Parachela</taxon>
        <taxon>Hypsibioidea</taxon>
        <taxon>Hypsibiidae</taxon>
        <taxon>Hypsibius</taxon>
    </lineage>
</organism>
<evidence type="ECO:0000256" key="7">
    <source>
        <dbReference type="ARBA" id="ARBA00022912"/>
    </source>
</evidence>
<dbReference type="SMART" id="SM00060">
    <property type="entry name" value="FN3"/>
    <property type="match status" value="4"/>
</dbReference>
<sequence length="1376" mass="152707">MSVSDAILMLLLIIFSIDLTAGQSASDSTIIPRQMDELAGKTMKELPCNREYGNSPTKWLKNGVDFIPSTEDWVVVDRDTMEQQPRLQVTSEGGLLFRVVRVEDSGDYDCVSVSSSRDALPDDQRIIRSRYRLLVRDAPSPPGVPRAHLISSRNITLIWQGAIPNNSPVQHYLVIVEPQLNKFDASNDAFSLEPSSGGNDGDRSDEQRGRQRRIRTPDNATTFTVTNLFPFTTYTFQLIAVSAVDHSRPSPVSDTMQTLTEPPSGAPVLIVANSTSSSSIRLQWLPPSQHDWHGSLKGYRLFYRRTGSEQTEEILLDNPQAQTYEIRKLKAGRRYFISVQAFNDDGYSPAHTEVVSTLEGEPSAPRNLLIKGVTNTTVSLAWLPPVHFNGLLLGYKIHSTHPAGFVDTKTLPFQTAPSAIDSEEDGGTGSRSSDWIFYRLNDLQPFTSYHIRVSAFTAKGEGPYSASAVNVLTDVTQPGSPQILNVTRVADNALLVEWSAPREVFRRLDFYVVEYSQASVRGEVVDVHQLQVNSSSTYPDSSKTRALDDHLGSGGFTRFPVEQAVITNLSRNHVYHIKVSAVTKSIVDGERVFRGEPSLTFSVNMDAQTTVSYDGQDFFEPVAAPPGLSMTEMVVIVVIVLLIGLAAVVCGLFCALRKRFCLGTYTYLAPNSPKCDEKISGFPRSPTLENTYLSVAQLPAHIKKLYADGQIGLSKEFESLATALQCGDFSGSLKEAQRPENRPKNRYINVLAYDHSRVKLKHVWNCEAEHKANGEEGGDCGCSPRSSLSKTPVYDYINANLVDSFDLPSAYIVTQAPMTNTLVDFWSMVWDYKVRVLIMLTNLEENGRKKCEQYWPGLSEGTRRYGPYTVTITSESTTAFYIVRTFAVTSTTSGNGVSVSGNAEDTDKPEVRQVVQYLYSDWPDHGRPDVTVPLLRFVMKSSRSFEDESAGPPIVHCSAGVGRSGCYIALHSMMLQIDRTGHVDIFQYLLNSRKQRMALCQNESQYALIYDALLEYVQSDQTEVYVATFDEYVDGLLKDNGRALRQQHALINSDTGTETGGGGATCEYANEPYNKGKNRSADFLPADERRVMVTMTAGMAGSEYINASYLPSYRHLKQFIVTQYPLPSTVDTFWQMIWDYRIRHVVILDPGKFEQPENVLSTGRVPRFWPTAVSQPMTVSDTFQVTFDRNTPAHATFSCTECTLSAVVASDRADRVAFVCQLLMATTEMTADCAPGLTELFEHLDEALSRDVSATEVVAMGRRLTNSLVVMDEYGGNSAALFCGLMTIRQQGLAEGSVDIYQTARLYSQSRPGVFSTIEAYREFHEAARSVCQQVAECMPVEQFCFAGSILHPSSPSHLVNASKRLSSILEQEEQN</sequence>
<dbReference type="InterPro" id="IPR003961">
    <property type="entry name" value="FN3_dom"/>
</dbReference>